<evidence type="ECO:0000256" key="4">
    <source>
        <dbReference type="ARBA" id="ARBA00015377"/>
    </source>
</evidence>
<dbReference type="GO" id="GO:0006281">
    <property type="term" value="P:DNA repair"/>
    <property type="evidence" value="ECO:0007669"/>
    <property type="project" value="UniProtKB-KW"/>
</dbReference>
<dbReference type="PANTHER" id="PTHR10815">
    <property type="entry name" value="METHYLATED-DNA--PROTEIN-CYSTEINE METHYLTRANSFERASE"/>
    <property type="match status" value="1"/>
</dbReference>
<dbReference type="GO" id="GO:0003908">
    <property type="term" value="F:methylated-DNA-[protein]-cysteine S-methyltransferase activity"/>
    <property type="evidence" value="ECO:0007669"/>
    <property type="project" value="UniProtKB-EC"/>
</dbReference>
<keyword evidence="7" id="KW-0227">DNA damage</keyword>
<evidence type="ECO:0000256" key="11">
    <source>
        <dbReference type="ARBA" id="ARBA00049348"/>
    </source>
</evidence>
<dbReference type="InterPro" id="IPR001497">
    <property type="entry name" value="MethylDNA_cys_MeTrfase_AS"/>
</dbReference>
<accession>A0A9N9TND4</accession>
<dbReference type="PANTHER" id="PTHR10815:SF13">
    <property type="entry name" value="METHYLATED-DNA--PROTEIN-CYSTEINE METHYLTRANSFERASE"/>
    <property type="match status" value="1"/>
</dbReference>
<dbReference type="InterPro" id="IPR036388">
    <property type="entry name" value="WH-like_DNA-bd_sf"/>
</dbReference>
<evidence type="ECO:0000313" key="13">
    <source>
        <dbReference type="EMBL" id="CAG9861484.1"/>
    </source>
</evidence>
<dbReference type="SUPFAM" id="SSF46767">
    <property type="entry name" value="Methylated DNA-protein cysteine methyltransferase, C-terminal domain"/>
    <property type="match status" value="1"/>
</dbReference>
<proteinExistence type="inferred from homology"/>
<keyword evidence="6" id="KW-0808">Transferase</keyword>
<comment type="catalytic activity">
    <reaction evidence="11">
        <text>a 6-O-methyl-2'-deoxyguanosine in DNA + L-cysteinyl-[protein] = S-methyl-L-cysteinyl-[protein] + a 2'-deoxyguanosine in DNA</text>
        <dbReference type="Rhea" id="RHEA:24000"/>
        <dbReference type="Rhea" id="RHEA-COMP:10131"/>
        <dbReference type="Rhea" id="RHEA-COMP:10132"/>
        <dbReference type="Rhea" id="RHEA-COMP:11367"/>
        <dbReference type="Rhea" id="RHEA-COMP:11368"/>
        <dbReference type="ChEBI" id="CHEBI:29950"/>
        <dbReference type="ChEBI" id="CHEBI:82612"/>
        <dbReference type="ChEBI" id="CHEBI:85445"/>
        <dbReference type="ChEBI" id="CHEBI:85448"/>
        <dbReference type="EC" id="2.1.1.63"/>
    </reaction>
</comment>
<comment type="similarity">
    <text evidence="2">Belongs to the MGMT family.</text>
</comment>
<gene>
    <name evidence="13" type="ORF">PHYEVI_LOCUS7823</name>
</gene>
<dbReference type="Proteomes" id="UP001153712">
    <property type="component" value="Chromosome 4"/>
</dbReference>
<dbReference type="Pfam" id="PF01035">
    <property type="entry name" value="DNA_binding_1"/>
    <property type="match status" value="1"/>
</dbReference>
<evidence type="ECO:0000259" key="12">
    <source>
        <dbReference type="Pfam" id="PF01035"/>
    </source>
</evidence>
<evidence type="ECO:0000256" key="8">
    <source>
        <dbReference type="ARBA" id="ARBA00023204"/>
    </source>
</evidence>
<dbReference type="InterPro" id="IPR036217">
    <property type="entry name" value="MethylDNA_cys_MeTrfase_DNAb"/>
</dbReference>
<dbReference type="EMBL" id="OU900097">
    <property type="protein sequence ID" value="CAG9861484.1"/>
    <property type="molecule type" value="Genomic_DNA"/>
</dbReference>
<evidence type="ECO:0000256" key="9">
    <source>
        <dbReference type="ARBA" id="ARBA00030795"/>
    </source>
</evidence>
<sequence length="206" mass="23743">MTPNPSVIKLTPEEYKQLASFNITYGRANTKFGDCLMALNEESFCFVHFGDTDAGIDELKETFPNANLSLNDGLIREKSHLFDSEQLDIKVTLKGTLFEMRVWEYLVHVPRGKTVFYEEVAKGIGKSKSVRAVAKAVAKNRIAYFVPCHRVIYKNLKLGNYKWGEDLKRKLLANEKQTAKRKFLDLFNNCRKKKLKEVAQEDREDK</sequence>
<evidence type="ECO:0000256" key="2">
    <source>
        <dbReference type="ARBA" id="ARBA00008711"/>
    </source>
</evidence>
<dbReference type="EC" id="2.1.1.63" evidence="3"/>
<evidence type="ECO:0000256" key="5">
    <source>
        <dbReference type="ARBA" id="ARBA00022603"/>
    </source>
</evidence>
<dbReference type="AlphaFoldDB" id="A0A9N9TND4"/>
<organism evidence="13 14">
    <name type="scientific">Phyllotreta striolata</name>
    <name type="common">Striped flea beetle</name>
    <name type="synonym">Crioceris striolata</name>
    <dbReference type="NCBI Taxonomy" id="444603"/>
    <lineage>
        <taxon>Eukaryota</taxon>
        <taxon>Metazoa</taxon>
        <taxon>Ecdysozoa</taxon>
        <taxon>Arthropoda</taxon>
        <taxon>Hexapoda</taxon>
        <taxon>Insecta</taxon>
        <taxon>Pterygota</taxon>
        <taxon>Neoptera</taxon>
        <taxon>Endopterygota</taxon>
        <taxon>Coleoptera</taxon>
        <taxon>Polyphaga</taxon>
        <taxon>Cucujiformia</taxon>
        <taxon>Chrysomeloidea</taxon>
        <taxon>Chrysomelidae</taxon>
        <taxon>Galerucinae</taxon>
        <taxon>Alticini</taxon>
        <taxon>Phyllotreta</taxon>
    </lineage>
</organism>
<feature type="domain" description="Methylated-DNA-[protein]-cysteine S-methyltransferase DNA binding" evidence="12">
    <location>
        <begin position="98"/>
        <end position="176"/>
    </location>
</feature>
<dbReference type="Gene3D" id="1.10.10.10">
    <property type="entry name" value="Winged helix-like DNA-binding domain superfamily/Winged helix DNA-binding domain"/>
    <property type="match status" value="1"/>
</dbReference>
<dbReference type="Gene3D" id="3.30.160.70">
    <property type="entry name" value="Methylated DNA-protein cysteine methyltransferase domain"/>
    <property type="match status" value="1"/>
</dbReference>
<evidence type="ECO:0000313" key="14">
    <source>
        <dbReference type="Proteomes" id="UP001153712"/>
    </source>
</evidence>
<evidence type="ECO:0000256" key="1">
    <source>
        <dbReference type="ARBA" id="ARBA00001286"/>
    </source>
</evidence>
<dbReference type="InterPro" id="IPR036631">
    <property type="entry name" value="MGMT_N_sf"/>
</dbReference>
<dbReference type="InterPro" id="IPR014048">
    <property type="entry name" value="MethylDNA_cys_MeTrfase_DNA-bd"/>
</dbReference>
<protein>
    <recommendedName>
        <fullName evidence="4">Methylated-DNA--protein-cysteine methyltransferase</fullName>
        <ecNumber evidence="3">2.1.1.63</ecNumber>
    </recommendedName>
    <alternativeName>
        <fullName evidence="9">6-O-methylguanine-DNA methyltransferase</fullName>
    </alternativeName>
    <alternativeName>
        <fullName evidence="10">O-6-methylguanine-DNA-alkyltransferase</fullName>
    </alternativeName>
</protein>
<dbReference type="PROSITE" id="PS00374">
    <property type="entry name" value="MGMT"/>
    <property type="match status" value="1"/>
</dbReference>
<reference evidence="13" key="1">
    <citation type="submission" date="2022-01" db="EMBL/GenBank/DDBJ databases">
        <authorList>
            <person name="King R."/>
        </authorList>
    </citation>
    <scope>NUCLEOTIDE SEQUENCE</scope>
</reference>
<dbReference type="CDD" id="cd06445">
    <property type="entry name" value="ATase"/>
    <property type="match status" value="1"/>
</dbReference>
<evidence type="ECO:0000256" key="10">
    <source>
        <dbReference type="ARBA" id="ARBA00031621"/>
    </source>
</evidence>
<dbReference type="GO" id="GO:0032259">
    <property type="term" value="P:methylation"/>
    <property type="evidence" value="ECO:0007669"/>
    <property type="project" value="UniProtKB-KW"/>
</dbReference>
<dbReference type="NCBIfam" id="TIGR00589">
    <property type="entry name" value="ogt"/>
    <property type="match status" value="1"/>
</dbReference>
<keyword evidence="14" id="KW-1185">Reference proteome</keyword>
<evidence type="ECO:0000256" key="6">
    <source>
        <dbReference type="ARBA" id="ARBA00022679"/>
    </source>
</evidence>
<keyword evidence="5" id="KW-0489">Methyltransferase</keyword>
<comment type="catalytic activity">
    <reaction evidence="1">
        <text>a 4-O-methyl-thymidine in DNA + L-cysteinyl-[protein] = a thymidine in DNA + S-methyl-L-cysteinyl-[protein]</text>
        <dbReference type="Rhea" id="RHEA:53428"/>
        <dbReference type="Rhea" id="RHEA-COMP:10131"/>
        <dbReference type="Rhea" id="RHEA-COMP:10132"/>
        <dbReference type="Rhea" id="RHEA-COMP:13555"/>
        <dbReference type="Rhea" id="RHEA-COMP:13556"/>
        <dbReference type="ChEBI" id="CHEBI:29950"/>
        <dbReference type="ChEBI" id="CHEBI:82612"/>
        <dbReference type="ChEBI" id="CHEBI:137386"/>
        <dbReference type="ChEBI" id="CHEBI:137387"/>
        <dbReference type="EC" id="2.1.1.63"/>
    </reaction>
</comment>
<name>A0A9N9TND4_PHYSR</name>
<evidence type="ECO:0000256" key="3">
    <source>
        <dbReference type="ARBA" id="ARBA00011918"/>
    </source>
</evidence>
<dbReference type="OrthoDB" id="1907495at2759"/>
<keyword evidence="8" id="KW-0234">DNA repair</keyword>
<dbReference type="SUPFAM" id="SSF53155">
    <property type="entry name" value="Methylated DNA-protein cysteine methyltransferase domain"/>
    <property type="match status" value="1"/>
</dbReference>
<evidence type="ECO:0000256" key="7">
    <source>
        <dbReference type="ARBA" id="ARBA00022763"/>
    </source>
</evidence>